<protein>
    <submittedName>
        <fullName evidence="2">Unannotated protein</fullName>
    </submittedName>
</protein>
<dbReference type="Pfam" id="PF13738">
    <property type="entry name" value="Pyr_redox_3"/>
    <property type="match status" value="1"/>
</dbReference>
<dbReference type="PANTHER" id="PTHR42877:SF4">
    <property type="entry name" value="FAD_NAD(P)-BINDING DOMAIN-CONTAINING PROTEIN-RELATED"/>
    <property type="match status" value="1"/>
</dbReference>
<proteinExistence type="predicted"/>
<dbReference type="AlphaFoldDB" id="A0A6J6JEY8"/>
<sequence>MESGVVELAIIGSGFGGLGAGVMAIEQGIDSFVILERAKAVGGTWRDNTYPGCACDIPSHLYSFSFAQNSEWSRSYPAQPEIEDYLERVTDRYKLHSHIRFGFDVAEVRWIQERTCWSITSREGDTVLASAVISATGPLSQPATPDFPGLADFAGEVFHSAKWRHEIPLEGKRVGVVGTGASAIQLVPAIADAVEHLDVFQRTPPWVLPRDDRPAPSWRRHLYRALPFLQRLHRWRIYFRQEFLSLAFLGNGKIAKGMTARIKQETKTLIDAAFPDSDAAAALLPTFKPGCKRLLISNDWYTALAKPNVDVVTSSIEKIDRTGLTTSDGNHRDLDVLVLATGFAATDFPSPLTVIGRDGVNLTDHWRDGAATDFGITVSGFPNLWFLAGPGTGLGHNSIVFMIEVQLQQIGRALRYMRSESVATIELRREVEEASYAELQRRVATTVWASGCSSWYVGDDGRVDTIWPGTTTEYWWRARRFTPDRYLTTAGRFGEITPSR</sequence>
<gene>
    <name evidence="1" type="ORF">UFOPK1711_01353</name>
    <name evidence="2" type="ORF">UFOPK2143_00177</name>
</gene>
<evidence type="ECO:0000313" key="2">
    <source>
        <dbReference type="EMBL" id="CAB4635198.1"/>
    </source>
</evidence>
<dbReference type="PRINTS" id="PR00411">
    <property type="entry name" value="PNDRDTASEI"/>
</dbReference>
<name>A0A6J6JEY8_9ZZZZ</name>
<evidence type="ECO:0000313" key="1">
    <source>
        <dbReference type="EMBL" id="CAB4583387.1"/>
    </source>
</evidence>
<dbReference type="EMBL" id="CAEZVV010000005">
    <property type="protein sequence ID" value="CAB4635198.1"/>
    <property type="molecule type" value="Genomic_DNA"/>
</dbReference>
<dbReference type="EMBL" id="CAEZTR010000090">
    <property type="protein sequence ID" value="CAB4583387.1"/>
    <property type="molecule type" value="Genomic_DNA"/>
</dbReference>
<dbReference type="PANTHER" id="PTHR42877">
    <property type="entry name" value="L-ORNITHINE N(5)-MONOOXYGENASE-RELATED"/>
    <property type="match status" value="1"/>
</dbReference>
<organism evidence="2">
    <name type="scientific">freshwater metagenome</name>
    <dbReference type="NCBI Taxonomy" id="449393"/>
    <lineage>
        <taxon>unclassified sequences</taxon>
        <taxon>metagenomes</taxon>
        <taxon>ecological metagenomes</taxon>
    </lineage>
</organism>
<dbReference type="InterPro" id="IPR051209">
    <property type="entry name" value="FAD-bind_Monooxygenase_sf"/>
</dbReference>
<accession>A0A6J6JEY8</accession>
<reference evidence="2" key="1">
    <citation type="submission" date="2020-05" db="EMBL/GenBank/DDBJ databases">
        <authorList>
            <person name="Chiriac C."/>
            <person name="Salcher M."/>
            <person name="Ghai R."/>
            <person name="Kavagutti S V."/>
        </authorList>
    </citation>
    <scope>NUCLEOTIDE SEQUENCE</scope>
</reference>
<dbReference type="SUPFAM" id="SSF51905">
    <property type="entry name" value="FAD/NAD(P)-binding domain"/>
    <property type="match status" value="1"/>
</dbReference>
<dbReference type="Gene3D" id="3.50.50.60">
    <property type="entry name" value="FAD/NAD(P)-binding domain"/>
    <property type="match status" value="2"/>
</dbReference>
<dbReference type="InterPro" id="IPR036188">
    <property type="entry name" value="FAD/NAD-bd_sf"/>
</dbReference>